<evidence type="ECO:0000313" key="6">
    <source>
        <dbReference type="EMBL" id="XBS54307.1"/>
    </source>
</evidence>
<feature type="transmembrane region" description="Helical" evidence="3">
    <location>
        <begin position="2168"/>
        <end position="2186"/>
    </location>
</feature>
<feature type="domain" description="MBG" evidence="5">
    <location>
        <begin position="1235"/>
        <end position="1311"/>
    </location>
</feature>
<evidence type="ECO:0000256" key="3">
    <source>
        <dbReference type="SAM" id="Phobius"/>
    </source>
</evidence>
<dbReference type="Gene3D" id="3.30.160.710">
    <property type="match status" value="6"/>
</dbReference>
<feature type="region of interest" description="Disordered" evidence="2">
    <location>
        <begin position="171"/>
        <end position="358"/>
    </location>
</feature>
<feature type="compositionally biased region" description="Low complexity" evidence="2">
    <location>
        <begin position="304"/>
        <end position="317"/>
    </location>
</feature>
<feature type="signal peptide" evidence="4">
    <location>
        <begin position="1"/>
        <end position="31"/>
    </location>
</feature>
<feature type="region of interest" description="Disordered" evidence="2">
    <location>
        <begin position="372"/>
        <end position="410"/>
    </location>
</feature>
<proteinExistence type="predicted"/>
<dbReference type="EMBL" id="CP157940">
    <property type="protein sequence ID" value="XBS54307.1"/>
    <property type="molecule type" value="Genomic_DNA"/>
</dbReference>
<protein>
    <submittedName>
        <fullName evidence="6">Doubled motif LPXTG anchor domain-containing protein</fullName>
    </submittedName>
</protein>
<keyword evidence="3" id="KW-1133">Transmembrane helix</keyword>
<gene>
    <name evidence="6" type="ORF">ABFV83_00525</name>
</gene>
<feature type="chain" id="PRO_5043739363" evidence="4">
    <location>
        <begin position="32"/>
        <end position="2194"/>
    </location>
</feature>
<feature type="domain" description="MBG" evidence="5">
    <location>
        <begin position="2009"/>
        <end position="2085"/>
    </location>
</feature>
<evidence type="ECO:0000256" key="1">
    <source>
        <dbReference type="ARBA" id="ARBA00004196"/>
    </source>
</evidence>
<comment type="subcellular location">
    <subcellularLocation>
        <location evidence="1">Cell envelope</location>
    </subcellularLocation>
</comment>
<feature type="domain" description="MBG" evidence="5">
    <location>
        <begin position="1317"/>
        <end position="1392"/>
    </location>
</feature>
<feature type="domain" description="MBG" evidence="5">
    <location>
        <begin position="1491"/>
        <end position="1565"/>
    </location>
</feature>
<evidence type="ECO:0000256" key="2">
    <source>
        <dbReference type="SAM" id="MobiDB-lite"/>
    </source>
</evidence>
<dbReference type="InterPro" id="IPR042229">
    <property type="entry name" value="Listeria/Bacterioides_rpt_sf"/>
</dbReference>
<keyword evidence="3" id="KW-0812">Transmembrane</keyword>
<dbReference type="Pfam" id="PF09479">
    <property type="entry name" value="Flg_new"/>
    <property type="match status" value="2"/>
</dbReference>
<feature type="compositionally biased region" description="Basic and acidic residues" evidence="2">
    <location>
        <begin position="377"/>
        <end position="390"/>
    </location>
</feature>
<keyword evidence="4" id="KW-0732">Signal</keyword>
<dbReference type="NCBIfam" id="NF033073">
    <property type="entry name" value="LPXTG_double"/>
    <property type="match status" value="1"/>
</dbReference>
<evidence type="ECO:0000256" key="4">
    <source>
        <dbReference type="SAM" id="SignalP"/>
    </source>
</evidence>
<feature type="compositionally biased region" description="Gly residues" evidence="2">
    <location>
        <begin position="2093"/>
        <end position="2104"/>
    </location>
</feature>
<dbReference type="Gene3D" id="2.60.40.4270">
    <property type="entry name" value="Listeria-Bacteroides repeat domain"/>
    <property type="match status" value="2"/>
</dbReference>
<feature type="domain" description="MBG" evidence="5">
    <location>
        <begin position="1662"/>
        <end position="1739"/>
    </location>
</feature>
<feature type="compositionally biased region" description="Basic and acidic residues" evidence="2">
    <location>
        <begin position="318"/>
        <end position="327"/>
    </location>
</feature>
<keyword evidence="3" id="KW-0472">Membrane</keyword>
<feature type="compositionally biased region" description="Basic and acidic residues" evidence="2">
    <location>
        <begin position="334"/>
        <end position="349"/>
    </location>
</feature>
<accession>A0AAU7PPM4</accession>
<feature type="compositionally biased region" description="Acidic residues" evidence="2">
    <location>
        <begin position="229"/>
        <end position="271"/>
    </location>
</feature>
<feature type="compositionally biased region" description="Polar residues" evidence="2">
    <location>
        <begin position="207"/>
        <end position="228"/>
    </location>
</feature>
<feature type="domain" description="MBG" evidence="5">
    <location>
        <begin position="1835"/>
        <end position="1911"/>
    </location>
</feature>
<dbReference type="Pfam" id="PF18676">
    <property type="entry name" value="MBG_2"/>
    <property type="match status" value="6"/>
</dbReference>
<evidence type="ECO:0000259" key="5">
    <source>
        <dbReference type="Pfam" id="PF18676"/>
    </source>
</evidence>
<name>A0AAU7PPM4_9FIRM</name>
<reference evidence="6" key="1">
    <citation type="submission" date="2024-06" db="EMBL/GenBank/DDBJ databases">
        <title>Lacrimispora cavernae sp. nov., a novel anaerobe isolated from bat guano pile inside a cave.</title>
        <authorList>
            <person name="Miller S.L."/>
            <person name="Lu N."/>
            <person name="King J."/>
            <person name="Sankaranarayanan K."/>
            <person name="Lawson P.A."/>
        </authorList>
    </citation>
    <scope>NUCLEOTIDE SEQUENCE</scope>
    <source>
        <strain evidence="6">BS-2</strain>
    </source>
</reference>
<dbReference type="RefSeq" id="WP_349946879.1">
    <property type="nucleotide sequence ID" value="NZ_CP157940.1"/>
</dbReference>
<dbReference type="InterPro" id="IPR041286">
    <property type="entry name" value="MBG_2"/>
</dbReference>
<feature type="region of interest" description="Disordered" evidence="2">
    <location>
        <begin position="2090"/>
        <end position="2125"/>
    </location>
</feature>
<organism evidence="6">
    <name type="scientific">Lacrimispora sp. BS-2</name>
    <dbReference type="NCBI Taxonomy" id="3151850"/>
    <lineage>
        <taxon>Bacteria</taxon>
        <taxon>Bacillati</taxon>
        <taxon>Bacillota</taxon>
        <taxon>Clostridia</taxon>
        <taxon>Lachnospirales</taxon>
        <taxon>Lachnospiraceae</taxon>
        <taxon>Lacrimispora</taxon>
    </lineage>
</organism>
<dbReference type="GO" id="GO:0030313">
    <property type="term" value="C:cell envelope"/>
    <property type="evidence" value="ECO:0007669"/>
    <property type="project" value="UniProtKB-SubCell"/>
</dbReference>
<dbReference type="InterPro" id="IPR013378">
    <property type="entry name" value="InlB-like_B-rpt"/>
</dbReference>
<sequence>MKGLKRKFRQSLAGILAFCLTMTSFNMVSWADVEKAFENENAIFLINGDDLRDSAQAAIDSGETFHVEDLGLGDRDLSLKREYEKLLGGGMVYEFLPAYDMDEEANADGAELRMFIRVPDNHDGYRLTGNEKVIFLYVNESESKITFRSDIDGYLTQKVSVKAFSQNAAVVPGEGANGGSGVNPDGEEPGESGANQEETTAVDETAGNETEVNQGETSTNETEINQGETADEETEVNQDETADDETEVNQDETADEETEVNSGETADEETEVNSGETAAEETKVNPGETANDETQVNSGETAADEAPASSGGSSADDGAAKASEEGKAVNNSRQDTKNNDSQPDHDNAASKDQASADVQASISRHVISVLSSSENSAFKEESDEEKKDFSYTESTVSEADKAESGGTSGGKAYGAVLLDESYYAKAYVATLNQLHVDVSAEGYGVTYAVEPVGTAHAQGPEAVAEDGTLSFTVTPQIGYEISGVTVNGETATADEVENTDASEHGKRRYTITGVTEEQEVVITTAATGDHPEFKFEKAINGVTVNLHAEQGILPAGTEARIIEVTDKVAEAVKKKTAEEAAAESSVNDVLAYDIKLYYKGEELDNSWSDQGYVNVTFSGALIKEKSLAADSVEIIHMSTDVEVAAKTVEKISAEEVTGLEAVAEPIAVDGGKQVSQVSFEAEHFSVYTITFSGKAVLKVHVMDIKTGNEIGTTAGSLTQDGGNGQEYTASQLASLILNKMGEDVKRQYSFSKATLAGGKELDSFYYSSGKLYTTKIWNLYFNQITGDVYFWYHSFNVTFDSNGGNGGPEKVAVNGTFVLPDPSTLGISKNGRIFAGWSTDKTGRGSVFVSGIENTITKDTTYYAIWIDKNGEDNTNVAYFYIRIDGEIQYEPAGYSNNYYYPLESAKTLQGKLRTPAAVNNNLDNVAANLQVIPTDEAIKAVLNKGGVSYDPNTQHILWYVIKYRDKDNNKTYWNVDGIVRDNEKYELIYNPNGGNTSVPGSNEYKAGYNVKIQYDPAPSKAGYEFLGWDEDKEAGSPAYKVGSSAFLTMPDHDVILYAIWRPSEATGFKVNHWLQRSNTAGDKSDDFDLTDESPEIKYKATESKVYDKDYAKTISGYMYEEGIIDNLTEAVVNGNGTTELNLYYLKKLTVKITAESKTKTYDGKSLTGGYQIDGELRAGDKEEVAVSGSITDAGEEANKIVSCKIKDSNNVDVTDKYVISTVNGTLKVDRATAKITAKSETKKYGEPNPELTYTPEDFLNGDKPETLGITVNLKTEANAASKKGTYAITFDSPVTQTDNYNIAYVGGTLTVTKADVTVTANDIWKQYGKDMPELTYTAAGFVNNESPESLYLNLKLQTDAVKTSGAGTFDITFADKKEADNYNITYVDGKLHVTPNLDHIIIKASDAMKVYDGKELTKASYSMTGRLADGDRIKEVIMKEDSRTTNAGTKENGIDHVVIVNENGDNVTSCYENLRLADGRLIVIKAPVFVMAKPAYKAYGDVNPKLAYEASGFVNGETPSGLGIEPKLKTNADEKSPAGIYSITFDEPVTSTANYSIIYIPGFLVVKRNAWDIVITAKSGTQVYNGTALTENGYEVSGQLASGDYVSSVEMTKESVITDAGTRKNEIKSVVIRNASGKDVTKNYSSLKTVAGTLTVSKAQVTVTAEDKAKNYGEEIPVLNYTVKGLENGETFEGLHVRVEPYTKATKSSPAGDYVISFKNKVEETENYKITYENGNLSVGKNGEVLVIKALDADKPYDGTELTRAEYSITGNLEDGDYIDKVVMTADSRITDAGTQRNKIDYVVIRNGAGLDVTESYAGLRIEEGTLTVSKAQITVTALDKTKGYGEKVPDLEYQVKGLKNEETLKDIGVKVTLSTNVTKTSLAGAYGITFKDQERETKNYRISYEDGTLIVEKNGAAIVITALDAEKIYDGKELTRAEYGMAGSLRDGDHINKVVMTEDSRITNSGTQKNRIASVLIKNAAGQDVTDSYAGLVTEDGTLTVHKTNMIVTAADKSKIQGSSNPELTYTIQGLVNGETPEGLGLKPQLRTEAAGNSADGKYAITFADPVSTIANYNISYAEGVITVERRNTGGSSGGTGGGSGSGSSPDPSRPYTPGGPGDNMVTVEQEPVPLADLPNGGNAADNLLIIDDGSIPLAGLPKTGDRGPIQGFAAIVSGILFAVYAAVSRMRKEEK</sequence>